<evidence type="ECO:0000313" key="5">
    <source>
        <dbReference type="Proteomes" id="UP000559027"/>
    </source>
</evidence>
<keyword evidence="3" id="KW-1133">Transmembrane helix</keyword>
<feature type="transmembrane region" description="Helical" evidence="3">
    <location>
        <begin position="540"/>
        <end position="558"/>
    </location>
</feature>
<accession>A0A8H5FZ29</accession>
<dbReference type="Pfam" id="PF09736">
    <property type="entry name" value="Bud13"/>
    <property type="match status" value="1"/>
</dbReference>
<comment type="caution">
    <text evidence="4">The sequence shown here is derived from an EMBL/GenBank/DDBJ whole genome shotgun (WGS) entry which is preliminary data.</text>
</comment>
<dbReference type="InterPro" id="IPR006813">
    <property type="entry name" value="Glyco_trans_17"/>
</dbReference>
<feature type="region of interest" description="Disordered" evidence="2">
    <location>
        <begin position="868"/>
        <end position="892"/>
    </location>
</feature>
<dbReference type="InterPro" id="IPR018609">
    <property type="entry name" value="Bud13"/>
</dbReference>
<evidence type="ECO:0000256" key="2">
    <source>
        <dbReference type="SAM" id="MobiDB-lite"/>
    </source>
</evidence>
<organism evidence="4 5">
    <name type="scientific">Leucocoprinus leucothites</name>
    <dbReference type="NCBI Taxonomy" id="201217"/>
    <lineage>
        <taxon>Eukaryota</taxon>
        <taxon>Fungi</taxon>
        <taxon>Dikarya</taxon>
        <taxon>Basidiomycota</taxon>
        <taxon>Agaricomycotina</taxon>
        <taxon>Agaricomycetes</taxon>
        <taxon>Agaricomycetidae</taxon>
        <taxon>Agaricales</taxon>
        <taxon>Agaricineae</taxon>
        <taxon>Agaricaceae</taxon>
        <taxon>Leucocoprinus</taxon>
    </lineage>
</organism>
<dbReference type="OrthoDB" id="6022at2759"/>
<keyword evidence="3" id="KW-0472">Membrane</keyword>
<dbReference type="Pfam" id="PF04724">
    <property type="entry name" value="Glyco_transf_17"/>
    <property type="match status" value="1"/>
</dbReference>
<evidence type="ECO:0000256" key="3">
    <source>
        <dbReference type="SAM" id="Phobius"/>
    </source>
</evidence>
<feature type="region of interest" description="Disordered" evidence="2">
    <location>
        <begin position="927"/>
        <end position="970"/>
    </location>
</feature>
<dbReference type="EMBL" id="JAACJO010000008">
    <property type="protein sequence ID" value="KAF5354955.1"/>
    <property type="molecule type" value="Genomic_DNA"/>
</dbReference>
<dbReference type="GO" id="GO:0016020">
    <property type="term" value="C:membrane"/>
    <property type="evidence" value="ECO:0007669"/>
    <property type="project" value="InterPro"/>
</dbReference>
<feature type="region of interest" description="Disordered" evidence="2">
    <location>
        <begin position="1"/>
        <end position="63"/>
    </location>
</feature>
<name>A0A8H5FZ29_9AGAR</name>
<sequence>MSFRNSPRKLAIIIPPSPTSAQTGTETAVDESKPYSQFTYQPYRSPLSPLKHPYRPRTNGTTGRSEIASKFEAIPPKESNFSLNAEDIASRDLLAVANLMTSMKKTLDRMTLAFSALGEQSQRLSSLPTEVKRAEEIRAAKVELEEQIERQKARMRELRIRLEGDVRAALENKLRERLATTIRECVANEVKERVRRELAAQAPLQLRDELRLNSDISQIGQRIEHEEEYQSDPDTPLLSPEDYQVGHFPKIPILLFHGPTDEEDDYAALRGGHAGVKTELNSPLFSRHDDSYPPVKMPMMLFDESQVHEPPPPSPIPMAGPLRPLLRPLPTPEQSPACASGCATPITAYPCVPAPTPITNEPIIVVYPLKSAPVSALSPVSEGTSPLGPRDINLLFALSSERNKELLKNQDLDGFVVPTPMSEWPKTPARSARSSPLMVPPPLEPKFMSTLEPSPSALGSATSPIPSSKEYLLCKEPEAPSTPDHLLSEDSSTGHLDLTHAQVALCTAIRCWLIHSAISQCGIPLLIPSPLTMLMPIRRLLIFVPFFFFTTFILFYGYQYQYQIRNTISYASRPLWDHDEGPSEIVPHFYSEGLSMDSHTCGLHGWSERKDKGNIKVLDAILMSTEVELLEIRMNELDSVVDYFLIVESNATFTGLPKDKYFEKHRERFIKFEHKIVYQFLPGYPLTSGQSAWDVEASTRITMSTLLNQLMRKFSASTKSLVLMSDLDEIPSRPTVQLLKACDFGDSIHLQLRNFMYSWRASAHIWKPDSYYRHSKSTERVLADAGWHCSYCFRTIPEYIVKMKGFSHADRIGGRMDLLDPGRIQTTICNGKDIFGMLPEAYSRSMADLKAYLAEKYMSGPKADAILSRAAPKKKKKKRKGEESASVGASSLIKDDDGGWGWDQAKEEEDDLAAAVVAEDRSFKKRKVATSDTSNWVTVQEGEVPSEEPIPADEQPMVVDGEEPESFKGGLMTATKLRKMMPTGRGSKQEATAEEIAQAQETVYRDSSGKRIDTKAEKAAATRAKREREEKEAQKMEWGKGLVQKEEEEKRRLELEKQRGKTFARHADDKDLNEEQKSKELWNDPAAAFLTKKRSKGPRKPEYTGPPPPPNRFGIKPGYRWDGVDRGNGFEKKLFQTLNARKRRGQESYNWGVDDM</sequence>
<dbReference type="GO" id="GO:0003830">
    <property type="term" value="F:beta-1,4-mannosylglycoprotein 4-beta-N-acetylglucosaminyltransferase activity"/>
    <property type="evidence" value="ECO:0007669"/>
    <property type="project" value="InterPro"/>
</dbReference>
<gene>
    <name evidence="4" type="ORF">D9756_005422</name>
</gene>
<feature type="coiled-coil region" evidence="1">
    <location>
        <begin position="134"/>
        <end position="161"/>
    </location>
</feature>
<protein>
    <submittedName>
        <fullName evidence="4">Uncharacterized protein</fullName>
    </submittedName>
</protein>
<dbReference type="GO" id="GO:0006044">
    <property type="term" value="P:N-acetylglucosamine metabolic process"/>
    <property type="evidence" value="ECO:0007669"/>
    <property type="project" value="TreeGrafter"/>
</dbReference>
<dbReference type="PANTHER" id="PTHR12224:SF0">
    <property type="entry name" value="BETA-1,4-MANNOSYL-GLYCOPROTEIN 4-BETA-N-ACETYLGLUCOSAMINYLTRANSFERASE"/>
    <property type="match status" value="1"/>
</dbReference>
<feature type="region of interest" description="Disordered" evidence="2">
    <location>
        <begin position="1000"/>
        <end position="1120"/>
    </location>
</feature>
<evidence type="ECO:0000313" key="4">
    <source>
        <dbReference type="EMBL" id="KAF5354955.1"/>
    </source>
</evidence>
<keyword evidence="3" id="KW-0812">Transmembrane</keyword>
<dbReference type="AlphaFoldDB" id="A0A8H5FZ29"/>
<proteinExistence type="predicted"/>
<dbReference type="Proteomes" id="UP000559027">
    <property type="component" value="Unassembled WGS sequence"/>
</dbReference>
<keyword evidence="1" id="KW-0175">Coiled coil</keyword>
<evidence type="ECO:0000256" key="1">
    <source>
        <dbReference type="SAM" id="Coils"/>
    </source>
</evidence>
<feature type="compositionally biased region" description="Basic and acidic residues" evidence="2">
    <location>
        <begin position="1003"/>
        <end position="1082"/>
    </location>
</feature>
<keyword evidence="5" id="KW-1185">Reference proteome</keyword>
<reference evidence="4 5" key="1">
    <citation type="journal article" date="2020" name="ISME J.">
        <title>Uncovering the hidden diversity of litter-decomposition mechanisms in mushroom-forming fungi.</title>
        <authorList>
            <person name="Floudas D."/>
            <person name="Bentzer J."/>
            <person name="Ahren D."/>
            <person name="Johansson T."/>
            <person name="Persson P."/>
            <person name="Tunlid A."/>
        </authorList>
    </citation>
    <scope>NUCLEOTIDE SEQUENCE [LARGE SCALE GENOMIC DNA]</scope>
    <source>
        <strain evidence="4 5">CBS 146.42</strain>
    </source>
</reference>
<dbReference type="PANTHER" id="PTHR12224">
    <property type="entry name" value="BETA-1,4-MANNOSYL-GLYCOPROTEIN BETA-1,4-N-ACETYLGLUCOSAMINYL-TRANSFERASE"/>
    <property type="match status" value="1"/>
</dbReference>